<evidence type="ECO:0000313" key="1">
    <source>
        <dbReference type="EMBL" id="SVD07121.1"/>
    </source>
</evidence>
<protein>
    <submittedName>
        <fullName evidence="1">Uncharacterized protein</fullName>
    </submittedName>
</protein>
<proteinExistence type="predicted"/>
<organism evidence="1">
    <name type="scientific">marine metagenome</name>
    <dbReference type="NCBI Taxonomy" id="408172"/>
    <lineage>
        <taxon>unclassified sequences</taxon>
        <taxon>metagenomes</taxon>
        <taxon>ecological metagenomes</taxon>
    </lineage>
</organism>
<gene>
    <name evidence="1" type="ORF">METZ01_LOCUS359975</name>
</gene>
<feature type="non-terminal residue" evidence="1">
    <location>
        <position position="89"/>
    </location>
</feature>
<name>A0A382SDZ1_9ZZZZ</name>
<sequence length="89" mass="10157">MFGSTDHLWRPFMLSLLMLSIVAGLLLAPGISAQNVDPRLESFKEEALNKVQDQGKLVQEIVDHLYSFGELGMQEFETQRYLTDLLEEN</sequence>
<dbReference type="AlphaFoldDB" id="A0A382SDZ1"/>
<dbReference type="EMBL" id="UINC01127773">
    <property type="protein sequence ID" value="SVD07121.1"/>
    <property type="molecule type" value="Genomic_DNA"/>
</dbReference>
<reference evidence="1" key="1">
    <citation type="submission" date="2018-05" db="EMBL/GenBank/DDBJ databases">
        <authorList>
            <person name="Lanie J.A."/>
            <person name="Ng W.-L."/>
            <person name="Kazmierczak K.M."/>
            <person name="Andrzejewski T.M."/>
            <person name="Davidsen T.M."/>
            <person name="Wayne K.J."/>
            <person name="Tettelin H."/>
            <person name="Glass J.I."/>
            <person name="Rusch D."/>
            <person name="Podicherti R."/>
            <person name="Tsui H.-C.T."/>
            <person name="Winkler M.E."/>
        </authorList>
    </citation>
    <scope>NUCLEOTIDE SEQUENCE</scope>
</reference>
<accession>A0A382SDZ1</accession>